<dbReference type="OrthoDB" id="180984at2"/>
<dbReference type="Proteomes" id="UP000253426">
    <property type="component" value="Unassembled WGS sequence"/>
</dbReference>
<name>A0A366HJV9_9BACT</name>
<comment type="caution">
    <text evidence="2">The sequence shown here is derived from an EMBL/GenBank/DDBJ whole genome shotgun (WGS) entry which is preliminary data.</text>
</comment>
<keyword evidence="3" id="KW-1185">Reference proteome</keyword>
<dbReference type="RefSeq" id="WP_113959761.1">
    <property type="nucleotide sequence ID" value="NZ_QNRR01000006.1"/>
</dbReference>
<keyword evidence="1" id="KW-0812">Transmembrane</keyword>
<keyword evidence="1" id="KW-1133">Transmembrane helix</keyword>
<proteinExistence type="predicted"/>
<evidence type="ECO:0000313" key="3">
    <source>
        <dbReference type="Proteomes" id="UP000253426"/>
    </source>
</evidence>
<feature type="transmembrane region" description="Helical" evidence="1">
    <location>
        <begin position="20"/>
        <end position="41"/>
    </location>
</feature>
<dbReference type="EMBL" id="QNRR01000006">
    <property type="protein sequence ID" value="RBP42645.1"/>
    <property type="molecule type" value="Genomic_DNA"/>
</dbReference>
<protein>
    <submittedName>
        <fullName evidence="2">Uncharacterized protein (TIGR02599 family)</fullName>
    </submittedName>
</protein>
<accession>A0A366HJV9</accession>
<keyword evidence="1" id="KW-0472">Membrane</keyword>
<gene>
    <name evidence="2" type="ORF">DES53_106354</name>
</gene>
<evidence type="ECO:0000313" key="2">
    <source>
        <dbReference type="EMBL" id="RBP42645.1"/>
    </source>
</evidence>
<reference evidence="2 3" key="1">
    <citation type="submission" date="2018-06" db="EMBL/GenBank/DDBJ databases">
        <title>Genomic Encyclopedia of Type Strains, Phase IV (KMG-IV): sequencing the most valuable type-strain genomes for metagenomic binning, comparative biology and taxonomic classification.</title>
        <authorList>
            <person name="Goeker M."/>
        </authorList>
    </citation>
    <scope>NUCLEOTIDE SEQUENCE [LARGE SCALE GENOMIC DNA]</scope>
    <source>
        <strain evidence="2 3">DSM 25532</strain>
    </source>
</reference>
<evidence type="ECO:0000256" key="1">
    <source>
        <dbReference type="SAM" id="Phobius"/>
    </source>
</evidence>
<sequence>MNTSCSTEAAGLAGPPAFTLVEVLLSVTILSVIMVSTTLMLDSSLTQMRIAESRLGQFREAQAAFEAMTLRLAGCDINPYYDFEYQNQNRDTVPVSYELQSDLHFVSGPARSGYQPLFTAGPYSGHGIFFHGTYGLTEEASWKGMGNLLNSWGYFVEFGDDKASRATFLNALGTTADRNRFRLKELQVPAEKMGTYNAKLGTESTTGKIFAWFRDAVAQPGQVSSVAENIVALVITPLLPPDSKDVHGTFLSPNALAPSYYYDTRNYQHAKTPEEKATRHRLPPLLRLTLVAIDEASAERLEERYGEIKPDFGLDSLFQNAINYDEDVRTLESALLNEKLSYRVFTTTVRLRNARWTGTY</sequence>
<dbReference type="InterPro" id="IPR019839">
    <property type="entry name" value="Verru/Chthon_C"/>
</dbReference>
<organism evidence="2 3">
    <name type="scientific">Roseimicrobium gellanilyticum</name>
    <dbReference type="NCBI Taxonomy" id="748857"/>
    <lineage>
        <taxon>Bacteria</taxon>
        <taxon>Pseudomonadati</taxon>
        <taxon>Verrucomicrobiota</taxon>
        <taxon>Verrucomicrobiia</taxon>
        <taxon>Verrucomicrobiales</taxon>
        <taxon>Verrucomicrobiaceae</taxon>
        <taxon>Roseimicrobium</taxon>
    </lineage>
</organism>
<dbReference type="AlphaFoldDB" id="A0A366HJV9"/>
<dbReference type="NCBIfam" id="TIGR02599">
    <property type="entry name" value="Verru_Chthon cassette protein C"/>
    <property type="match status" value="1"/>
</dbReference>